<evidence type="ECO:0000313" key="1">
    <source>
        <dbReference type="EMBL" id="SVC52159.1"/>
    </source>
</evidence>
<dbReference type="EMBL" id="UINC01095795">
    <property type="protein sequence ID" value="SVC52159.1"/>
    <property type="molecule type" value="Genomic_DNA"/>
</dbReference>
<organism evidence="1">
    <name type="scientific">marine metagenome</name>
    <dbReference type="NCBI Taxonomy" id="408172"/>
    <lineage>
        <taxon>unclassified sequences</taxon>
        <taxon>metagenomes</taxon>
        <taxon>ecological metagenomes</taxon>
    </lineage>
</organism>
<reference evidence="1" key="1">
    <citation type="submission" date="2018-05" db="EMBL/GenBank/DDBJ databases">
        <authorList>
            <person name="Lanie J.A."/>
            <person name="Ng W.-L."/>
            <person name="Kazmierczak K.M."/>
            <person name="Andrzejewski T.M."/>
            <person name="Davidsen T.M."/>
            <person name="Wayne K.J."/>
            <person name="Tettelin H."/>
            <person name="Glass J.I."/>
            <person name="Rusch D."/>
            <person name="Podicherti R."/>
            <person name="Tsui H.-C.T."/>
            <person name="Winkler M.E."/>
        </authorList>
    </citation>
    <scope>NUCLEOTIDE SEQUENCE</scope>
</reference>
<sequence>MPRLSLYKPYKGNDYTFMDRAIREQFDIGGTGIHVHKYLGPNPQNSTGDPSEPNYGSGLEIDNITGEEINPEGLIDETNIQDLLFMENRDRKYDPDIFDLRGVYNVSDNDFDLTQFGLFLTNDTLFISFHINDMVERLGRRLMPGDVLELPHLRDELLLTNDREAINKFYVVQDAARG</sequence>
<gene>
    <name evidence="1" type="ORF">METZ01_LOCUS305013</name>
</gene>
<feature type="non-terminal residue" evidence="1">
    <location>
        <position position="178"/>
    </location>
</feature>
<dbReference type="AlphaFoldDB" id="A0A382MTF1"/>
<name>A0A382MTF1_9ZZZZ</name>
<proteinExistence type="predicted"/>
<accession>A0A382MTF1</accession>
<protein>
    <submittedName>
        <fullName evidence="1">Uncharacterized protein</fullName>
    </submittedName>
</protein>